<gene>
    <name evidence="2" type="ORF">SKAU_G00279000</name>
</gene>
<dbReference type="Proteomes" id="UP001152622">
    <property type="component" value="Chromosome 11"/>
</dbReference>
<dbReference type="AlphaFoldDB" id="A0A9Q1EWV2"/>
<feature type="region of interest" description="Disordered" evidence="1">
    <location>
        <begin position="117"/>
        <end position="157"/>
    </location>
</feature>
<evidence type="ECO:0000313" key="3">
    <source>
        <dbReference type="Proteomes" id="UP001152622"/>
    </source>
</evidence>
<comment type="caution">
    <text evidence="2">The sequence shown here is derived from an EMBL/GenBank/DDBJ whole genome shotgun (WGS) entry which is preliminary data.</text>
</comment>
<evidence type="ECO:0000313" key="2">
    <source>
        <dbReference type="EMBL" id="KAJ8346499.1"/>
    </source>
</evidence>
<evidence type="ECO:0000256" key="1">
    <source>
        <dbReference type="SAM" id="MobiDB-lite"/>
    </source>
</evidence>
<keyword evidence="3" id="KW-1185">Reference proteome</keyword>
<proteinExistence type="predicted"/>
<sequence>MRSELHSIKSLLHDVLQRQSLLSSRLAGLQRDGPSCTESPAKSQIPSPSAIHPSSWASVAKKGRRISLPLFSPDDNPVPLSNFFDPLKELTELAADCSWSAPQQPAQVRFNTMRKRQISPTTPLKSHGKRRRYLSPRAVSNSNSNSECSPPSLQPLTHLLNGALDTAVANGDVISSDAIPQSSHKAEHQPG</sequence>
<feature type="region of interest" description="Disordered" evidence="1">
    <location>
        <begin position="27"/>
        <end position="56"/>
    </location>
</feature>
<dbReference type="EMBL" id="JAINUF010000011">
    <property type="protein sequence ID" value="KAJ8346499.1"/>
    <property type="molecule type" value="Genomic_DNA"/>
</dbReference>
<reference evidence="2" key="1">
    <citation type="journal article" date="2023" name="Science">
        <title>Genome structures resolve the early diversification of teleost fishes.</title>
        <authorList>
            <person name="Parey E."/>
            <person name="Louis A."/>
            <person name="Montfort J."/>
            <person name="Bouchez O."/>
            <person name="Roques C."/>
            <person name="Iampietro C."/>
            <person name="Lluch J."/>
            <person name="Castinel A."/>
            <person name="Donnadieu C."/>
            <person name="Desvignes T."/>
            <person name="Floi Bucao C."/>
            <person name="Jouanno E."/>
            <person name="Wen M."/>
            <person name="Mejri S."/>
            <person name="Dirks R."/>
            <person name="Jansen H."/>
            <person name="Henkel C."/>
            <person name="Chen W.J."/>
            <person name="Zahm M."/>
            <person name="Cabau C."/>
            <person name="Klopp C."/>
            <person name="Thompson A.W."/>
            <person name="Robinson-Rechavi M."/>
            <person name="Braasch I."/>
            <person name="Lecointre G."/>
            <person name="Bobe J."/>
            <person name="Postlethwait J.H."/>
            <person name="Berthelot C."/>
            <person name="Roest Crollius H."/>
            <person name="Guiguen Y."/>
        </authorList>
    </citation>
    <scope>NUCLEOTIDE SEQUENCE</scope>
    <source>
        <strain evidence="2">WJC10195</strain>
    </source>
</reference>
<name>A0A9Q1EWV2_SYNKA</name>
<accession>A0A9Q1EWV2</accession>
<organism evidence="2 3">
    <name type="scientific">Synaphobranchus kaupii</name>
    <name type="common">Kaup's arrowtooth eel</name>
    <dbReference type="NCBI Taxonomy" id="118154"/>
    <lineage>
        <taxon>Eukaryota</taxon>
        <taxon>Metazoa</taxon>
        <taxon>Chordata</taxon>
        <taxon>Craniata</taxon>
        <taxon>Vertebrata</taxon>
        <taxon>Euteleostomi</taxon>
        <taxon>Actinopterygii</taxon>
        <taxon>Neopterygii</taxon>
        <taxon>Teleostei</taxon>
        <taxon>Anguilliformes</taxon>
        <taxon>Synaphobranchidae</taxon>
        <taxon>Synaphobranchus</taxon>
    </lineage>
</organism>
<feature type="compositionally biased region" description="Polar residues" evidence="1">
    <location>
        <begin position="36"/>
        <end position="47"/>
    </location>
</feature>
<feature type="compositionally biased region" description="Low complexity" evidence="1">
    <location>
        <begin position="140"/>
        <end position="151"/>
    </location>
</feature>
<protein>
    <submittedName>
        <fullName evidence="2">Uncharacterized protein</fullName>
    </submittedName>
</protein>